<feature type="transmembrane region" description="Helical" evidence="5">
    <location>
        <begin position="116"/>
        <end position="135"/>
    </location>
</feature>
<feature type="transmembrane region" description="Helical" evidence="5">
    <location>
        <begin position="50"/>
        <end position="69"/>
    </location>
</feature>
<accession>A0AA88XPE0</accession>
<organism evidence="6 7">
    <name type="scientific">Pinctada imbricata</name>
    <name type="common">Atlantic pearl-oyster</name>
    <name type="synonym">Pinctada martensii</name>
    <dbReference type="NCBI Taxonomy" id="66713"/>
    <lineage>
        <taxon>Eukaryota</taxon>
        <taxon>Metazoa</taxon>
        <taxon>Spiralia</taxon>
        <taxon>Lophotrochozoa</taxon>
        <taxon>Mollusca</taxon>
        <taxon>Bivalvia</taxon>
        <taxon>Autobranchia</taxon>
        <taxon>Pteriomorphia</taxon>
        <taxon>Pterioida</taxon>
        <taxon>Pterioidea</taxon>
        <taxon>Pteriidae</taxon>
        <taxon>Pinctada</taxon>
    </lineage>
</organism>
<dbReference type="Proteomes" id="UP001186944">
    <property type="component" value="Unassembled WGS sequence"/>
</dbReference>
<dbReference type="GO" id="GO:1905515">
    <property type="term" value="P:non-motile cilium assembly"/>
    <property type="evidence" value="ECO:0007669"/>
    <property type="project" value="TreeGrafter"/>
</dbReference>
<dbReference type="Pfam" id="PF09799">
    <property type="entry name" value="Transmemb_17"/>
    <property type="match status" value="1"/>
</dbReference>
<dbReference type="InterPro" id="IPR019184">
    <property type="entry name" value="Uncharacterised_TM-17"/>
</dbReference>
<comment type="caution">
    <text evidence="6">The sequence shown here is derived from an EMBL/GenBank/DDBJ whole genome shotgun (WGS) entry which is preliminary data.</text>
</comment>
<keyword evidence="7" id="KW-1185">Reference proteome</keyword>
<keyword evidence="3 5" id="KW-1133">Transmembrane helix</keyword>
<evidence type="ECO:0000256" key="5">
    <source>
        <dbReference type="SAM" id="Phobius"/>
    </source>
</evidence>
<keyword evidence="4 5" id="KW-0472">Membrane</keyword>
<proteinExistence type="predicted"/>
<protein>
    <recommendedName>
        <fullName evidence="8">Transmembrane protein 17</fullName>
    </recommendedName>
</protein>
<feature type="transmembrane region" description="Helical" evidence="5">
    <location>
        <begin position="147"/>
        <end position="167"/>
    </location>
</feature>
<evidence type="ECO:0000313" key="6">
    <source>
        <dbReference type="EMBL" id="KAK3085005.1"/>
    </source>
</evidence>
<evidence type="ECO:0008006" key="8">
    <source>
        <dbReference type="Google" id="ProtNLM"/>
    </source>
</evidence>
<keyword evidence="2 5" id="KW-0812">Transmembrane</keyword>
<reference evidence="6" key="1">
    <citation type="submission" date="2019-08" db="EMBL/GenBank/DDBJ databases">
        <title>The improved chromosome-level genome for the pearl oyster Pinctada fucata martensii using PacBio sequencing and Hi-C.</title>
        <authorList>
            <person name="Zheng Z."/>
        </authorList>
    </citation>
    <scope>NUCLEOTIDE SEQUENCE</scope>
    <source>
        <strain evidence="6">ZZ-2019</strain>
        <tissue evidence="6">Adductor muscle</tissue>
    </source>
</reference>
<evidence type="ECO:0000256" key="1">
    <source>
        <dbReference type="ARBA" id="ARBA00004141"/>
    </source>
</evidence>
<dbReference type="AlphaFoldDB" id="A0AA88XPE0"/>
<dbReference type="EMBL" id="VSWD01000013">
    <property type="protein sequence ID" value="KAK3085005.1"/>
    <property type="molecule type" value="Genomic_DNA"/>
</dbReference>
<sequence>MDSTLPNPLRRTVTTVTDVLFPVAKSAHDPQKHQILKAGNEYVSNLPLQIALYFNAFFSPFWLISTIVIMEIKYPYLSSLYNIMLIAIYIVYTIIEVIRLYIGFLGNLTERVPELAGSWLLTLLIQFPLILLLVFNDEALLLPLERAVHIIEALFVLFEVICGYFAVRTMVNYQVTKFHLRQFTDLEQMPTEEYWHDKYESYT</sequence>
<evidence type="ECO:0000256" key="4">
    <source>
        <dbReference type="ARBA" id="ARBA00023136"/>
    </source>
</evidence>
<dbReference type="PANTHER" id="PTHR13531">
    <property type="entry name" value="GEO07735P1-RELATED-RELATED"/>
    <property type="match status" value="1"/>
</dbReference>
<gene>
    <name evidence="6" type="ORF">FSP39_022773</name>
</gene>
<name>A0AA88XPE0_PINIB</name>
<feature type="transmembrane region" description="Helical" evidence="5">
    <location>
        <begin position="81"/>
        <end position="104"/>
    </location>
</feature>
<dbReference type="GO" id="GO:0035869">
    <property type="term" value="C:ciliary transition zone"/>
    <property type="evidence" value="ECO:0007669"/>
    <property type="project" value="TreeGrafter"/>
</dbReference>
<evidence type="ECO:0000256" key="2">
    <source>
        <dbReference type="ARBA" id="ARBA00022692"/>
    </source>
</evidence>
<evidence type="ECO:0000256" key="3">
    <source>
        <dbReference type="ARBA" id="ARBA00022989"/>
    </source>
</evidence>
<evidence type="ECO:0000313" key="7">
    <source>
        <dbReference type="Proteomes" id="UP001186944"/>
    </source>
</evidence>
<dbReference type="GO" id="GO:0016020">
    <property type="term" value="C:membrane"/>
    <property type="evidence" value="ECO:0007669"/>
    <property type="project" value="UniProtKB-SubCell"/>
</dbReference>
<comment type="subcellular location">
    <subcellularLocation>
        <location evidence="1">Membrane</location>
        <topology evidence="1">Multi-pass membrane protein</topology>
    </subcellularLocation>
</comment>
<dbReference type="PANTHER" id="PTHR13531:SF6">
    <property type="entry name" value="TMEM (HUMAN TRANSMEMBRANE PROTEIN) HOMOLOG"/>
    <property type="match status" value="1"/>
</dbReference>